<dbReference type="AlphaFoldDB" id="A0A3E0KUB8"/>
<dbReference type="Proteomes" id="UP000256873">
    <property type="component" value="Unassembled WGS sequence"/>
</dbReference>
<organism evidence="1 2">
    <name type="scientific">Microcystis flos-aquae TF09</name>
    <dbReference type="NCBI Taxonomy" id="2060473"/>
    <lineage>
        <taxon>Bacteria</taxon>
        <taxon>Bacillati</taxon>
        <taxon>Cyanobacteriota</taxon>
        <taxon>Cyanophyceae</taxon>
        <taxon>Oscillatoriophycideae</taxon>
        <taxon>Chroococcales</taxon>
        <taxon>Microcystaceae</taxon>
        <taxon>Microcystis</taxon>
    </lineage>
</organism>
<sequence length="67" mass="7508">MRNVGQDCVKLLSITIQKINSNEDTPMEIKKVKQEEQPKKVSKTELEPIKDKDMSAVRGGRAVHVCG</sequence>
<reference evidence="1 2" key="1">
    <citation type="submission" date="2017-10" db="EMBL/GenBank/DDBJ databases">
        <title>A large-scale comparative metagenomic study reveals the eutrophication-driven functional interactions in six Microcystis-epibionts communities.</title>
        <authorList>
            <person name="Li Q."/>
            <person name="Lin F."/>
        </authorList>
    </citation>
    <scope>NUCLEOTIDE SEQUENCE [LARGE SCALE GENOMIC DNA]</scope>
    <source>
        <strain evidence="1">TF09</strain>
    </source>
</reference>
<name>A0A3E0KUB8_9CHRO</name>
<gene>
    <name evidence="1" type="ORF">DWQ54_24435</name>
</gene>
<comment type="caution">
    <text evidence="1">The sequence shown here is derived from an EMBL/GenBank/DDBJ whole genome shotgun (WGS) entry which is preliminary data.</text>
</comment>
<evidence type="ECO:0000313" key="1">
    <source>
        <dbReference type="EMBL" id="REJ38888.1"/>
    </source>
</evidence>
<protein>
    <submittedName>
        <fullName evidence="1">Uncharacterized protein</fullName>
    </submittedName>
</protein>
<accession>A0A3E0KUB8</accession>
<evidence type="ECO:0000313" key="2">
    <source>
        <dbReference type="Proteomes" id="UP000256873"/>
    </source>
</evidence>
<dbReference type="EMBL" id="QQWC01000009">
    <property type="protein sequence ID" value="REJ38888.1"/>
    <property type="molecule type" value="Genomic_DNA"/>
</dbReference>
<proteinExistence type="predicted"/>